<dbReference type="InterPro" id="IPR020841">
    <property type="entry name" value="PKS_Beta-ketoAc_synthase_dom"/>
</dbReference>
<dbReference type="EMBL" id="CABIKM010000055">
    <property type="protein sequence ID" value="VUZ86384.1"/>
    <property type="molecule type" value="Genomic_DNA"/>
</dbReference>
<dbReference type="InterPro" id="IPR036736">
    <property type="entry name" value="ACP-like_sf"/>
</dbReference>
<dbReference type="Gene3D" id="3.40.50.720">
    <property type="entry name" value="NAD(P)-binding Rossmann-like Domain"/>
    <property type="match status" value="1"/>
</dbReference>
<evidence type="ECO:0000259" key="6">
    <source>
        <dbReference type="PROSITE" id="PS52004"/>
    </source>
</evidence>
<dbReference type="InterPro" id="IPR009081">
    <property type="entry name" value="PP-bd_ACP"/>
</dbReference>
<protein>
    <submittedName>
        <fullName evidence="7">3-oxoacyl-ACP synthase</fullName>
    </submittedName>
</protein>
<dbReference type="PANTHER" id="PTHR43074:SF1">
    <property type="entry name" value="BETA-KETOACYL SYNTHASE FAMILY PROTEIN-RELATED"/>
    <property type="match status" value="1"/>
</dbReference>
<evidence type="ECO:0000256" key="3">
    <source>
        <dbReference type="ARBA" id="ARBA00022679"/>
    </source>
</evidence>
<dbReference type="InterPro" id="IPR032821">
    <property type="entry name" value="PKS_assoc"/>
</dbReference>
<dbReference type="Pfam" id="PF00106">
    <property type="entry name" value="adh_short"/>
    <property type="match status" value="1"/>
</dbReference>
<dbReference type="SUPFAM" id="SSF52151">
    <property type="entry name" value="FabD/lysophospholipase-like"/>
    <property type="match status" value="1"/>
</dbReference>
<dbReference type="InterPro" id="IPR013968">
    <property type="entry name" value="PKS_KR"/>
</dbReference>
<dbReference type="Gene3D" id="3.30.70.250">
    <property type="entry name" value="Malonyl-CoA ACP transacylase, ACP-binding"/>
    <property type="match status" value="1"/>
</dbReference>
<dbReference type="SUPFAM" id="SSF47336">
    <property type="entry name" value="ACP-like"/>
    <property type="match status" value="1"/>
</dbReference>
<feature type="domain" description="Carrier" evidence="5">
    <location>
        <begin position="1837"/>
        <end position="1918"/>
    </location>
</feature>
<dbReference type="CDD" id="cd08953">
    <property type="entry name" value="KR_2_SDR_x"/>
    <property type="match status" value="1"/>
</dbReference>
<gene>
    <name evidence="7" type="ORF">MELA_02787</name>
</gene>
<dbReference type="Proteomes" id="UP000334340">
    <property type="component" value="Unassembled WGS sequence"/>
</dbReference>
<evidence type="ECO:0000313" key="8">
    <source>
        <dbReference type="Proteomes" id="UP000334340"/>
    </source>
</evidence>
<dbReference type="InterPro" id="IPR014031">
    <property type="entry name" value="Ketoacyl_synth_C"/>
</dbReference>
<accession>A0A564ZM36</accession>
<dbReference type="Pfam" id="PF08659">
    <property type="entry name" value="KR"/>
    <property type="match status" value="1"/>
</dbReference>
<dbReference type="SMART" id="SM00827">
    <property type="entry name" value="PKS_AT"/>
    <property type="match status" value="1"/>
</dbReference>
<organism evidence="7 8">
    <name type="scientific">Candidatus Methylomirabilis lanthanidiphila</name>
    <dbReference type="NCBI Taxonomy" id="2211376"/>
    <lineage>
        <taxon>Bacteria</taxon>
        <taxon>Candidatus Methylomirabilota</taxon>
        <taxon>Candidatus Methylomirabilia</taxon>
        <taxon>Candidatus Methylomirabilales</taxon>
        <taxon>Candidatus Methylomirabilaceae</taxon>
        <taxon>Candidatus Methylomirabilis</taxon>
    </lineage>
</organism>
<dbReference type="InterPro" id="IPR002347">
    <property type="entry name" value="SDR_fam"/>
</dbReference>
<feature type="region of interest" description="Disordered" evidence="4">
    <location>
        <begin position="1805"/>
        <end position="1827"/>
    </location>
</feature>
<dbReference type="SUPFAM" id="SSF51412">
    <property type="entry name" value="Inosine monophosphate dehydrogenase (IMPDH)"/>
    <property type="match status" value="2"/>
</dbReference>
<proteinExistence type="predicted"/>
<feature type="compositionally biased region" description="Polar residues" evidence="4">
    <location>
        <begin position="1805"/>
        <end position="1819"/>
    </location>
</feature>
<keyword evidence="1" id="KW-0596">Phosphopantetheine</keyword>
<dbReference type="Pfam" id="PF03060">
    <property type="entry name" value="NMO"/>
    <property type="match status" value="1"/>
</dbReference>
<dbReference type="Gene3D" id="3.40.366.10">
    <property type="entry name" value="Malonyl-Coenzyme A Acyl Carrier Protein, domain 2"/>
    <property type="match status" value="1"/>
</dbReference>
<dbReference type="SMART" id="SM00822">
    <property type="entry name" value="PKS_KR"/>
    <property type="match status" value="1"/>
</dbReference>
<dbReference type="Gene3D" id="3.40.47.10">
    <property type="match status" value="1"/>
</dbReference>
<dbReference type="Pfam" id="PF00109">
    <property type="entry name" value="ketoacyl-synt"/>
    <property type="match status" value="1"/>
</dbReference>
<dbReference type="Pfam" id="PF00550">
    <property type="entry name" value="PP-binding"/>
    <property type="match status" value="1"/>
</dbReference>
<dbReference type="InterPro" id="IPR018201">
    <property type="entry name" value="Ketoacyl_synth_AS"/>
</dbReference>
<dbReference type="SMART" id="SM00825">
    <property type="entry name" value="PKS_KS"/>
    <property type="match status" value="1"/>
</dbReference>
<evidence type="ECO:0000313" key="7">
    <source>
        <dbReference type="EMBL" id="VUZ86384.1"/>
    </source>
</evidence>
<evidence type="ECO:0000256" key="1">
    <source>
        <dbReference type="ARBA" id="ARBA00022450"/>
    </source>
</evidence>
<keyword evidence="8" id="KW-1185">Reference proteome</keyword>
<keyword evidence="3" id="KW-0808">Transferase</keyword>
<evidence type="ECO:0000256" key="2">
    <source>
        <dbReference type="ARBA" id="ARBA00022553"/>
    </source>
</evidence>
<dbReference type="Pfam" id="PF16197">
    <property type="entry name" value="KAsynt_C_assoc"/>
    <property type="match status" value="1"/>
</dbReference>
<dbReference type="InterPro" id="IPR016035">
    <property type="entry name" value="Acyl_Trfase/lysoPLipase"/>
</dbReference>
<dbReference type="PANTHER" id="PTHR43074">
    <property type="entry name" value="OMEGA-3 POLYUNSATURATED FATTY ACID SYNTHASE PFAB-RELATED"/>
    <property type="match status" value="1"/>
</dbReference>
<dbReference type="InterPro" id="IPR001227">
    <property type="entry name" value="Ac_transferase_dom_sf"/>
</dbReference>
<dbReference type="InterPro" id="IPR013785">
    <property type="entry name" value="Aldolase_TIM"/>
</dbReference>
<dbReference type="Pfam" id="PF00698">
    <property type="entry name" value="Acyl_transf_1"/>
    <property type="match status" value="1"/>
</dbReference>
<dbReference type="SUPFAM" id="SSF55048">
    <property type="entry name" value="Probable ACP-binding domain of malonyl-CoA ACP transacylase"/>
    <property type="match status" value="1"/>
</dbReference>
<dbReference type="GO" id="GO:0004315">
    <property type="term" value="F:3-oxoacyl-[acyl-carrier-protein] synthase activity"/>
    <property type="evidence" value="ECO:0007669"/>
    <property type="project" value="InterPro"/>
</dbReference>
<sequence>MAARTFQVIALTPPGLIDPSIAIAASRTGATGILDLEYATDDTAAQDAVNRLAAYGRERIGVKLGGRATDFSAKITLTLPESISTVILTYSDPDQLFAQTRTLRREGRSILLECVSLEEARVGEQIGVHGLIAKGHEAGGRVGEETTFILLQQFVSHCSLPTWAQGGIGLHTAAACYAAGAAGIVLDSQLYLTRESPLPESVRSKIAIMDGSEVLCLGQELGESYRIYTRPGMPVIAKLREEERKLAEDSRPRSEVLGAWREAVLQRIGWGGQERHLWLVGQDAAFAAPLAGRFGNVAGVIQGIRQAVHSHWEAASLLRPLNENAPLAVSHGTRYPIVQGPMTRVSDTAAFASAVAEGGGLPFLALALMRGPDVKALLEETKRCLGDRSWGVGILGFVPVELRDEQLEAIHACRPPFALIAGGRPDQARSLEREGIPTYLHVPSPGLLKLFLADGARRFIFEGRECGGHVGPRTSFGLWESMIEVLLEAVSARGEQAHAYHVLFAGGIHDALSASMVAAMAAPLAELGVRIGVLMGTAYLFTEEAVSSGAIVRGFQHEAVRCDRTVLLETGPGHATRCVETPYVQTFQEERRRLAREGKSPEEIWRALEELNLGRLRIASKGITRRNQAREDTPDRFLSLSEADQRSEGMYMIGQVAGLRSAVTTIEKLHDDVAVGGSQRLQAHPKEDRLTRSPAVSRASDIAIIGMSCILPKAPDVQTYWRNILDKVNAITEIPADRWDWRRYYDPDPKAKDKVYSKWGGFIDAVPFDAMSYGMPPSSLPSIEPLHLLTLEAVRAALKDANYLDRPFNREQVSVILGASGAGDLGGSYGFRSMLPHFLGDAASDMLNRLDDRLPQWTEDSFAGILMNVAAGRIANRFNLGGTNFVVDAACASSLAAVSLAVKELEGHTSDMVIVGGADTIQSPFSYLCFSKTYALSRNGQCRTFDEKADGIVISEGIGILVLKRLADAERDGDHIYAVIKGVGGSSDGRDKGLTAPRPEGQVRALRRAYAKAGVSPATVGLIEAHGTGTVVGDRTELQSLSQVFEEAACAPQSCAIGSVKSMIGHTKNTAGVAGLIKTALALHHKILPPTLGVDHPTPQVNLLDGPLYINTESRPWVRREGVPRRAGVSAFGFGGTNFHAVLEEYTDDYLTSSSDGALQQRPAELCIWKADTRQGLIEAIESLQRTLAEGARPSLADLAFTLARTDGAAAAAGSRPMLTLAVVAASLEDLATKLALARESMASSADGKVTDPRGIYFSERPMAYEGKVAFLFPGQGSQSVDMLRDLAVNFVEVREQFEQADQVLKGTLPKPLSAYIFPPPGFGQDEEQARREALTNTNVAQPAIGAADLAVFRLLDGLGIRPDFVAGHSYGEYVALCAAGVFREDEMLALSEARGRFIVEAGGEDPGGIAAVEAGLEAVRRVLDGIEGVVLANHNAPKQTVISGTRPALTEAIERLKGQAIRVRPLPVACAFHSPVVAPAQKKLAAFLSSMELNSPRIEVFSNTTAAPHSKDPAAIAAQLVEHLVKPVHFVDEIEALYAAGVRVFVEVGPRHVLSGLTDQILGGRPHLTVATDQPGRQGLVHLLHALGRLAAEGVAVRLDRLFAGVSVSLPDRNNRPQEAQGRTGAGVWLVNGGRARPATAGSGPSRETTVAAAVPSAVAREQAPIASTPPTAAVPIHAPAAGPALNSAPPASPATTTPTAARPQLPAQRREIAATPVPATNGGSHVDEVMSQFQQLMQRFLDTQQSVMLAYLRGRTNGARADQASDETRLPALQSARATVMRPTPAETVSPVAAERPVMDASSTAVEDTSHSVQGAVSESRDAVKTEAHLPPTVEELTARLLRVVSERTGYPPETLDLDLNLEADLGIDSIKRIEILGNFQHLYASPDKPVSEKEMEKLTTIRTLRGIIEWLAKSSAFAPSTEAAADPAASTAVAHAVPAPDTAAGRAGGRNGESSLGRYTLAPVEIAPCDRVGERHVAGTMILTDDEDGIADTLAARLSDSGNTVALVRLGSEAAETAPGRYLGDLTSAQGVAAVLGLIRDRQGPIGGFVHLLSLKAGHGFPEMDLAAWRKDLLVGVKSLFYLAAALHEDLKHAAQRGSARVLAATRMGGAFVVDQAERSLFFPGQGGVAGLMKTLAHEWPDVGVKAVDLNPGEPSAVMATCLLQELFAADHHVEVGYQGTRRLTIRPVAAPLPPDRPNALAIEPSSIILVTGGARGITAEVARFLADRYRPTLLLTGRSSLPAAESPETAGLSAPQELKAALMARLSVDGRRPPLSQVESAYVRLLQDREICSNITAMERAGATVHYFPVDVRDEAAFADLIDRIYLTHGRIDGVIHGAGVIEDKLVKDKSPESFDRVFDTKVDGAFILSRKLRSDSLKFAVFFTSVAGRFGNRGQGDYAAANEVVNKLAVYLDGRWPGRVVSVNWGPWAKLGMVSAELQRQFADRGIELIAPSDGCPRLDQELRLGRKGEVEVLLASGGWERSPDALLSKQTGAATPADRAPASSAADTLLKAGC</sequence>
<dbReference type="SUPFAM" id="SSF53901">
    <property type="entry name" value="Thiolase-like"/>
    <property type="match status" value="1"/>
</dbReference>
<feature type="region of interest" description="Disordered" evidence="4">
    <location>
        <begin position="1685"/>
        <end position="1706"/>
    </location>
</feature>
<dbReference type="PROSITE" id="PS50075">
    <property type="entry name" value="CARRIER"/>
    <property type="match status" value="1"/>
</dbReference>
<feature type="domain" description="Ketosynthase family 3 (KS3)" evidence="6">
    <location>
        <begin position="699"/>
        <end position="1145"/>
    </location>
</feature>
<dbReference type="InterPro" id="IPR016039">
    <property type="entry name" value="Thiolase-like"/>
</dbReference>
<reference evidence="7 8" key="1">
    <citation type="submission" date="2019-07" db="EMBL/GenBank/DDBJ databases">
        <authorList>
            <person name="Cremers G."/>
        </authorList>
    </citation>
    <scope>NUCLEOTIDE SEQUENCE [LARGE SCALE GENOMIC DNA]</scope>
</reference>
<dbReference type="InterPro" id="IPR014043">
    <property type="entry name" value="Acyl_transferase_dom"/>
</dbReference>
<dbReference type="InterPro" id="IPR052568">
    <property type="entry name" value="PKS-FAS_Synthase"/>
</dbReference>
<dbReference type="GO" id="GO:0006633">
    <property type="term" value="P:fatty acid biosynthetic process"/>
    <property type="evidence" value="ECO:0007669"/>
    <property type="project" value="InterPro"/>
</dbReference>
<dbReference type="SUPFAM" id="SSF51735">
    <property type="entry name" value="NAD(P)-binding Rossmann-fold domains"/>
    <property type="match status" value="2"/>
</dbReference>
<dbReference type="InterPro" id="IPR016036">
    <property type="entry name" value="Malonyl_transacylase_ACP-bd"/>
</dbReference>
<dbReference type="Gene3D" id="3.20.20.70">
    <property type="entry name" value="Aldolase class I"/>
    <property type="match status" value="2"/>
</dbReference>
<dbReference type="InterPro" id="IPR014030">
    <property type="entry name" value="Ketoacyl_synth_N"/>
</dbReference>
<evidence type="ECO:0000256" key="4">
    <source>
        <dbReference type="SAM" id="MobiDB-lite"/>
    </source>
</evidence>
<dbReference type="PROSITE" id="PS00606">
    <property type="entry name" value="KS3_1"/>
    <property type="match status" value="1"/>
</dbReference>
<dbReference type="PROSITE" id="PS52004">
    <property type="entry name" value="KS3_2"/>
    <property type="match status" value="1"/>
</dbReference>
<dbReference type="Pfam" id="PF02801">
    <property type="entry name" value="Ketoacyl-synt_C"/>
    <property type="match status" value="1"/>
</dbReference>
<dbReference type="InterPro" id="IPR036291">
    <property type="entry name" value="NAD(P)-bd_dom_sf"/>
</dbReference>
<name>A0A564ZM36_9BACT</name>
<evidence type="ECO:0000259" key="5">
    <source>
        <dbReference type="PROSITE" id="PS50075"/>
    </source>
</evidence>
<keyword evidence="2" id="KW-0597">Phosphoprotein</keyword>
<dbReference type="CDD" id="cd00833">
    <property type="entry name" value="PKS"/>
    <property type="match status" value="1"/>
</dbReference>
<dbReference type="InterPro" id="IPR057326">
    <property type="entry name" value="KR_dom"/>
</dbReference>
<dbReference type="Gene3D" id="1.10.1200.10">
    <property type="entry name" value="ACP-like"/>
    <property type="match status" value="1"/>
</dbReference>